<protein>
    <submittedName>
        <fullName evidence="3">Oxidoreductase</fullName>
    </submittedName>
</protein>
<proteinExistence type="predicted"/>
<evidence type="ECO:0000259" key="2">
    <source>
        <dbReference type="Pfam" id="PF18365"/>
    </source>
</evidence>
<evidence type="ECO:0000313" key="3">
    <source>
        <dbReference type="EMBL" id="VEB33758.1"/>
    </source>
</evidence>
<feature type="domain" description="Phosphoinositide phosphatase C-terminal" evidence="2">
    <location>
        <begin position="693"/>
        <end position="820"/>
    </location>
</feature>
<dbReference type="Pfam" id="PF18363">
    <property type="entry name" value="PI_PP_I"/>
    <property type="match status" value="1"/>
</dbReference>
<evidence type="ECO:0000313" key="4">
    <source>
        <dbReference type="Proteomes" id="UP000277577"/>
    </source>
</evidence>
<dbReference type="Gene3D" id="1.20.120.1720">
    <property type="match status" value="1"/>
</dbReference>
<accession>A0ABY6T3V6</accession>
<gene>
    <name evidence="3" type="ORF">NCTC11976_00499</name>
</gene>
<dbReference type="InterPro" id="IPR040769">
    <property type="entry name" value="PI_PP_I"/>
</dbReference>
<dbReference type="Gene3D" id="1.10.520.60">
    <property type="match status" value="1"/>
</dbReference>
<dbReference type="Pfam" id="PF18365">
    <property type="entry name" value="PI_PP_C"/>
    <property type="match status" value="1"/>
</dbReference>
<dbReference type="EMBL" id="LR134173">
    <property type="protein sequence ID" value="VEB33758.1"/>
    <property type="molecule type" value="Genomic_DNA"/>
</dbReference>
<dbReference type="Proteomes" id="UP000277577">
    <property type="component" value="Chromosome"/>
</dbReference>
<dbReference type="InterPro" id="IPR041034">
    <property type="entry name" value="PI_PP_C"/>
</dbReference>
<feature type="domain" description="Phosphoinositide phosphatase insertion" evidence="1">
    <location>
        <begin position="188"/>
        <end position="281"/>
    </location>
</feature>
<organism evidence="3 4">
    <name type="scientific">Legionella cherrii</name>
    <dbReference type="NCBI Taxonomy" id="28084"/>
    <lineage>
        <taxon>Bacteria</taxon>
        <taxon>Pseudomonadati</taxon>
        <taxon>Pseudomonadota</taxon>
        <taxon>Gammaproteobacteria</taxon>
        <taxon>Legionellales</taxon>
        <taxon>Legionellaceae</taxon>
        <taxon>Legionella</taxon>
    </lineage>
</organism>
<keyword evidence="4" id="KW-1185">Reference proteome</keyword>
<sequence length="831" mass="94841">MGKGIILRVPHGTELSSELLNSLQKRFPGYVLETYQQKPDYNRSFGRRVNSLNNAFNFLLDAYPLPPQSNFLAKQTLRDYVEDCKTSALDAKGSTDKLHKELEKYTAKLIEVIALAWGTSNEEAIELLNEAEQYQLMRNGRNDLVTLIPMKVGEDISYIIQLDESLPPYYDEIINELKEIKAKEYPKTPSWLAKLPEYQQAYFYHLDPAISSPTKVVQDFTDFKINWSSIKKKAISLKRDLEQIASNLLPLPKWFNELSPHLREMMRLLAANPAQLDKNLDQFKDLITGESFNKESADTVGQISSLPQWYWVLPHHQQFFLQHVLQGVDKVEDAVTFLSSRHRTLPLPANYAAHSLLGMSHDGKVIRELSKKRYRSSHIATRDGLEWPAAVQQRHSDSNLTKVMEQVQPDQPALLQTLISPIHAVDYVPTWITDFIPTLPPDLALYKLARAAVERREKSAQERGEKLQPIQQNNHPYNLAKRIYYTPSNDPDSLNLLAVAKKYVATTPGLQTLLDQYKNVLESRPGSATVFDYAGRELFLSSLEQLIILTIGGHSYGSCVSGKDRKAIELIHTDAMLLYKELYGSWPIFDEPEAKDRIRFVSLVADLYMSRHQQEHAGHNAPGSEGIKTPEWYLPEDIATEIKKRLDSERALRDDDRAATDNEVKNIFVGGHKKVNEYLLPKNTLKCRLVARQLGKKNCNRLYDALHPLINEKSLFTPEPSSRWSTLFFTDTSPTTPEGIEQISELMLSPTSGKDNLVRLEKILQIVLDRPIADETRSEATNSVYGRLRSLLKAQEEQISFAGLVDRTVEEWNSLFNKSKQSHHSESLFHH</sequence>
<evidence type="ECO:0000259" key="1">
    <source>
        <dbReference type="Pfam" id="PF18363"/>
    </source>
</evidence>
<name>A0ABY6T3V6_9GAMM</name>
<reference evidence="3 4" key="1">
    <citation type="submission" date="2018-12" db="EMBL/GenBank/DDBJ databases">
        <authorList>
            <consortium name="Pathogen Informatics"/>
        </authorList>
    </citation>
    <scope>NUCLEOTIDE SEQUENCE [LARGE SCALE GENOMIC DNA]</scope>
    <source>
        <strain evidence="3 4">NCTC11976</strain>
    </source>
</reference>
<dbReference type="RefSeq" id="WP_028381590.1">
    <property type="nucleotide sequence ID" value="NZ_CAAAIT010000006.1"/>
</dbReference>